<accession>A0A366PDY7</accession>
<comment type="subcellular location">
    <subcellularLocation>
        <location evidence="1">Membrane</location>
        <topology evidence="1">Multi-pass membrane protein</topology>
    </subcellularLocation>
</comment>
<keyword evidence="3 6" id="KW-1133">Transmembrane helix</keyword>
<keyword evidence="4 6" id="KW-0472">Membrane</keyword>
<evidence type="ECO:0000256" key="3">
    <source>
        <dbReference type="ARBA" id="ARBA00022989"/>
    </source>
</evidence>
<evidence type="ECO:0000256" key="5">
    <source>
        <dbReference type="SAM" id="MobiDB-lite"/>
    </source>
</evidence>
<sequence>MSDAHNETIRRPFDECSEISIYCPVEATVLGYYPNVGANIFFAVAFGIVTIASGYIGIKKRTWAYMAAVTGGALLETAGYAGRVLLNDNPWNSDAFQLQICAIILAPTMLCVAIYLTLKHVALALSPPLSRIRPRLYPWIFLPADLSCLVLQAIGGGVSAAAGRTNAALLSHGNRMIISGVALQVVVLLFFGIMGVDYWVRVRRWVRDGDGPDAGALAVYRDGRFRKFVCGIAGAFTAIIIRCVYRIVEMAGGWGNHIMQDEISFMILDATLVLVAVSLLTAFHPGIFFPQMAGTRKAKSGAASPEEGVVTESKSVATSSKEGSKTEESGRESA</sequence>
<feature type="region of interest" description="Disordered" evidence="5">
    <location>
        <begin position="299"/>
        <end position="334"/>
    </location>
</feature>
<evidence type="ECO:0000256" key="4">
    <source>
        <dbReference type="ARBA" id="ARBA00023136"/>
    </source>
</evidence>
<feature type="compositionally biased region" description="Basic and acidic residues" evidence="5">
    <location>
        <begin position="322"/>
        <end position="334"/>
    </location>
</feature>
<proteinExistence type="predicted"/>
<feature type="transmembrane region" description="Helical" evidence="6">
    <location>
        <begin position="63"/>
        <end position="83"/>
    </location>
</feature>
<feature type="transmembrane region" description="Helical" evidence="6">
    <location>
        <begin position="36"/>
        <end position="56"/>
    </location>
</feature>
<name>A0A366PDY7_VERDA</name>
<dbReference type="GO" id="GO:0000324">
    <property type="term" value="C:fungal-type vacuole"/>
    <property type="evidence" value="ECO:0007669"/>
    <property type="project" value="TreeGrafter"/>
</dbReference>
<dbReference type="GO" id="GO:0005886">
    <property type="term" value="C:plasma membrane"/>
    <property type="evidence" value="ECO:0007669"/>
    <property type="project" value="TreeGrafter"/>
</dbReference>
<evidence type="ECO:0000256" key="1">
    <source>
        <dbReference type="ARBA" id="ARBA00004141"/>
    </source>
</evidence>
<organism evidence="7 8">
    <name type="scientific">Verticillium dahliae</name>
    <name type="common">Verticillium wilt</name>
    <dbReference type="NCBI Taxonomy" id="27337"/>
    <lineage>
        <taxon>Eukaryota</taxon>
        <taxon>Fungi</taxon>
        <taxon>Dikarya</taxon>
        <taxon>Ascomycota</taxon>
        <taxon>Pezizomycotina</taxon>
        <taxon>Sordariomycetes</taxon>
        <taxon>Hypocreomycetidae</taxon>
        <taxon>Glomerellales</taxon>
        <taxon>Plectosphaerellaceae</taxon>
        <taxon>Verticillium</taxon>
    </lineage>
</organism>
<evidence type="ECO:0000313" key="7">
    <source>
        <dbReference type="EMBL" id="RXG48770.1"/>
    </source>
</evidence>
<dbReference type="Pfam" id="PF04479">
    <property type="entry name" value="RTA1"/>
    <property type="match status" value="1"/>
</dbReference>
<evidence type="ECO:0000313" key="8">
    <source>
        <dbReference type="Proteomes" id="UP000288725"/>
    </source>
</evidence>
<protein>
    <submittedName>
        <fullName evidence="7">Uncharacterized protein</fullName>
    </submittedName>
</protein>
<feature type="transmembrane region" description="Helical" evidence="6">
    <location>
        <begin position="139"/>
        <end position="161"/>
    </location>
</feature>
<dbReference type="PANTHER" id="PTHR31465:SF8">
    <property type="entry name" value="DOMAIN PROTEIN, PUTATIVE (AFU_ORTHOLOGUE AFUA_6G14140)-RELATED"/>
    <property type="match status" value="1"/>
</dbReference>
<dbReference type="EMBL" id="RSDZ01000020">
    <property type="protein sequence ID" value="RXG48770.1"/>
    <property type="molecule type" value="Genomic_DNA"/>
</dbReference>
<dbReference type="PANTHER" id="PTHR31465">
    <property type="entry name" value="PROTEIN RTA1-RELATED"/>
    <property type="match status" value="1"/>
</dbReference>
<dbReference type="InterPro" id="IPR007568">
    <property type="entry name" value="RTA1"/>
</dbReference>
<evidence type="ECO:0000256" key="2">
    <source>
        <dbReference type="ARBA" id="ARBA00022692"/>
    </source>
</evidence>
<reference evidence="7 8" key="1">
    <citation type="submission" date="2018-12" db="EMBL/GenBank/DDBJ databases">
        <title>Genome of Verticillium dahliae isolate Getta Getta.</title>
        <authorList>
            <person name="Gardiner D.M."/>
        </authorList>
    </citation>
    <scope>NUCLEOTIDE SEQUENCE [LARGE SCALE GENOMIC DNA]</scope>
    <source>
        <strain evidence="7 8">Getta Getta</strain>
    </source>
</reference>
<feature type="transmembrane region" description="Helical" evidence="6">
    <location>
        <begin position="263"/>
        <end position="289"/>
    </location>
</feature>
<feature type="transmembrane region" description="Helical" evidence="6">
    <location>
        <begin position="181"/>
        <end position="200"/>
    </location>
</feature>
<gene>
    <name evidence="7" type="ORF">VDGE_07913</name>
</gene>
<dbReference type="AlphaFoldDB" id="A0A366PDY7"/>
<keyword evidence="2 6" id="KW-0812">Transmembrane</keyword>
<comment type="caution">
    <text evidence="7">The sequence shown here is derived from an EMBL/GenBank/DDBJ whole genome shotgun (WGS) entry which is preliminary data.</text>
</comment>
<evidence type="ECO:0000256" key="6">
    <source>
        <dbReference type="SAM" id="Phobius"/>
    </source>
</evidence>
<feature type="transmembrane region" description="Helical" evidence="6">
    <location>
        <begin position="95"/>
        <end position="118"/>
    </location>
</feature>
<dbReference type="Proteomes" id="UP000288725">
    <property type="component" value="Unassembled WGS sequence"/>
</dbReference>
<feature type="transmembrane region" description="Helical" evidence="6">
    <location>
        <begin position="228"/>
        <end position="248"/>
    </location>
</feature>